<dbReference type="Proteomes" id="UP001054821">
    <property type="component" value="Chromosome 4"/>
</dbReference>
<feature type="domain" description="Reverse transcriptase zinc-binding" evidence="3">
    <location>
        <begin position="579"/>
        <end position="642"/>
    </location>
</feature>
<comment type="caution">
    <text evidence="4">The sequence shown here is derived from an EMBL/GenBank/DDBJ whole genome shotgun (WGS) entry which is preliminary data.</text>
</comment>
<dbReference type="InterPro" id="IPR000477">
    <property type="entry name" value="RT_dom"/>
</dbReference>
<evidence type="ECO:0000313" key="5">
    <source>
        <dbReference type="Proteomes" id="UP001054821"/>
    </source>
</evidence>
<sequence length="908" mass="103051">MNHIDWLFTAVYAHPCPGIRKNLWSYLDGIASATNLPWMIAGDFNELVDNSEKCGGNPISHGSGLVDWIDRNNLIDLGFIGAQFTWCRKNENGVLTWERLDRGLSNINWRHQFPEAFVRHLPRVKSDHCPLLISLQSTHLPCATAKPFRFQAMWLLHPTFRSFVVDKWANFTGSILQKTQALSYALTTWNMEVFGSLFRNKRKLLARIGGIQKALCRRHSPFLADLEKELTNEYQALLDQEELFWLQKSRNTWLKEGDRNTTFFHLSTIIRRRRNKLEGLTNAQGTWTNDKNEMESIIVNYFKNLFAAQTMRYSNADLPQLFPSLENSELATLNCDVNPQIIKDCLFSIGSLKAPGPGSLKAPGPDGYLAKFYHDFWDLCQGTFVELVAGCLCSASIPDDLNDTLITLVPKVASPSSVAQLRPISLCNTLYKVVSKIIVQKLRPLMQKIVSPAQASFIPGRQIVDNIIVAQEVLHKFRNSKGKKGFIAWKIDLSKAYDRINWDFIYDVLWEIGIRGKLLVLIMQCIKSVRYQAILNGELTGRFSPNAGIRQGDPLSPYIFVLCMEKLSYIIIEHISSGTWKPVKVPPKIKTFLWLLIHGKLLTNVQRVRRNLASNSNCPCYNGSMESLDHLFRRCSHAAKMWNSIGIPNQVAHSFSMDFKDWVFTNIKASFSCLQGIPWSSLFLAGLWFCWKWRCKKVFDLNFSPPPWPHIPIIHFSREWLVANRSRNSKLPKYVLKLHWSPPCAGWFKINVDGSYMGELGAISAGGIIRNDAGVWVKGFVTKLGCGSILEVELWGVFRGLLLTWNEGIRRIQMECDSLTAVSLINGETGTNHPLSSIIHCCKDLLLHDWECTIYHIYREQNSAADHMAHFGQNSSLGFHVIDLPPPSIVSLLANDSSRGTTARLVPV</sequence>
<dbReference type="SUPFAM" id="SSF53098">
    <property type="entry name" value="Ribonuclease H-like"/>
    <property type="match status" value="1"/>
</dbReference>
<dbReference type="InterPro" id="IPR026960">
    <property type="entry name" value="RVT-Znf"/>
</dbReference>
<evidence type="ECO:0000259" key="2">
    <source>
        <dbReference type="Pfam" id="PF13456"/>
    </source>
</evidence>
<keyword evidence="5" id="KW-1185">Reference proteome</keyword>
<gene>
    <name evidence="4" type="ORF">L3X38_024130</name>
</gene>
<dbReference type="PANTHER" id="PTHR47723">
    <property type="entry name" value="OS05G0353850 PROTEIN"/>
    <property type="match status" value="1"/>
</dbReference>
<reference evidence="4 5" key="1">
    <citation type="journal article" date="2022" name="G3 (Bethesda)">
        <title>Whole-genome sequence and methylome profiling of the almond [Prunus dulcis (Mill.) D.A. Webb] cultivar 'Nonpareil'.</title>
        <authorList>
            <person name="D'Amico-Willman K.M."/>
            <person name="Ouma W.Z."/>
            <person name="Meulia T."/>
            <person name="Sideli G.M."/>
            <person name="Gradziel T.M."/>
            <person name="Fresnedo-Ramirez J."/>
        </authorList>
    </citation>
    <scope>NUCLEOTIDE SEQUENCE [LARGE SCALE GENOMIC DNA]</scope>
    <source>
        <strain evidence="4">Clone GOH B32 T37-40</strain>
    </source>
</reference>
<dbReference type="SUPFAM" id="SSF56672">
    <property type="entry name" value="DNA/RNA polymerases"/>
    <property type="match status" value="1"/>
</dbReference>
<dbReference type="InterPro" id="IPR012337">
    <property type="entry name" value="RNaseH-like_sf"/>
</dbReference>
<name>A0AAD4Z556_PRUDU</name>
<proteinExistence type="predicted"/>
<protein>
    <recommendedName>
        <fullName evidence="6">Reverse transcriptase domain-containing protein</fullName>
    </recommendedName>
</protein>
<dbReference type="InterPro" id="IPR036691">
    <property type="entry name" value="Endo/exonu/phosph_ase_sf"/>
</dbReference>
<evidence type="ECO:0008006" key="6">
    <source>
        <dbReference type="Google" id="ProtNLM"/>
    </source>
</evidence>
<dbReference type="InterPro" id="IPR036397">
    <property type="entry name" value="RNaseH_sf"/>
</dbReference>
<evidence type="ECO:0000313" key="4">
    <source>
        <dbReference type="EMBL" id="KAI5333997.1"/>
    </source>
</evidence>
<dbReference type="AlphaFoldDB" id="A0AAD4Z556"/>
<dbReference type="PANTHER" id="PTHR47723:SF19">
    <property type="entry name" value="POLYNUCLEOTIDYL TRANSFERASE, RIBONUCLEASE H-LIKE SUPERFAMILY PROTEIN"/>
    <property type="match status" value="1"/>
</dbReference>
<dbReference type="InterPro" id="IPR053151">
    <property type="entry name" value="RNase_H-like"/>
</dbReference>
<dbReference type="GO" id="GO:0003676">
    <property type="term" value="F:nucleic acid binding"/>
    <property type="evidence" value="ECO:0007669"/>
    <property type="project" value="InterPro"/>
</dbReference>
<dbReference type="InterPro" id="IPR044730">
    <property type="entry name" value="RNase_H-like_dom_plant"/>
</dbReference>
<dbReference type="Gene3D" id="3.30.420.10">
    <property type="entry name" value="Ribonuclease H-like superfamily/Ribonuclease H"/>
    <property type="match status" value="1"/>
</dbReference>
<dbReference type="SUPFAM" id="SSF56219">
    <property type="entry name" value="DNase I-like"/>
    <property type="match status" value="1"/>
</dbReference>
<dbReference type="Pfam" id="PF00078">
    <property type="entry name" value="RVT_1"/>
    <property type="match status" value="1"/>
</dbReference>
<dbReference type="InterPro" id="IPR043502">
    <property type="entry name" value="DNA/RNA_pol_sf"/>
</dbReference>
<evidence type="ECO:0000259" key="3">
    <source>
        <dbReference type="Pfam" id="PF13966"/>
    </source>
</evidence>
<dbReference type="GO" id="GO:0004523">
    <property type="term" value="F:RNA-DNA hybrid ribonuclease activity"/>
    <property type="evidence" value="ECO:0007669"/>
    <property type="project" value="InterPro"/>
</dbReference>
<dbReference type="InterPro" id="IPR002156">
    <property type="entry name" value="RNaseH_domain"/>
</dbReference>
<feature type="domain" description="Reverse transcriptase" evidence="1">
    <location>
        <begin position="418"/>
        <end position="573"/>
    </location>
</feature>
<dbReference type="Pfam" id="PF13966">
    <property type="entry name" value="zf-RVT"/>
    <property type="match status" value="1"/>
</dbReference>
<organism evidence="4 5">
    <name type="scientific">Prunus dulcis</name>
    <name type="common">Almond</name>
    <name type="synonym">Amygdalus dulcis</name>
    <dbReference type="NCBI Taxonomy" id="3755"/>
    <lineage>
        <taxon>Eukaryota</taxon>
        <taxon>Viridiplantae</taxon>
        <taxon>Streptophyta</taxon>
        <taxon>Embryophyta</taxon>
        <taxon>Tracheophyta</taxon>
        <taxon>Spermatophyta</taxon>
        <taxon>Magnoliopsida</taxon>
        <taxon>eudicotyledons</taxon>
        <taxon>Gunneridae</taxon>
        <taxon>Pentapetalae</taxon>
        <taxon>rosids</taxon>
        <taxon>fabids</taxon>
        <taxon>Rosales</taxon>
        <taxon>Rosaceae</taxon>
        <taxon>Amygdaloideae</taxon>
        <taxon>Amygdaleae</taxon>
        <taxon>Prunus</taxon>
    </lineage>
</organism>
<dbReference type="Gene3D" id="3.60.10.10">
    <property type="entry name" value="Endonuclease/exonuclease/phosphatase"/>
    <property type="match status" value="1"/>
</dbReference>
<dbReference type="Pfam" id="PF13456">
    <property type="entry name" value="RVT_3"/>
    <property type="match status" value="1"/>
</dbReference>
<dbReference type="CDD" id="cd01650">
    <property type="entry name" value="RT_nLTR_like"/>
    <property type="match status" value="1"/>
</dbReference>
<dbReference type="CDD" id="cd06222">
    <property type="entry name" value="RNase_H_like"/>
    <property type="match status" value="1"/>
</dbReference>
<evidence type="ECO:0000259" key="1">
    <source>
        <dbReference type="Pfam" id="PF00078"/>
    </source>
</evidence>
<feature type="domain" description="RNase H type-1" evidence="2">
    <location>
        <begin position="751"/>
        <end position="871"/>
    </location>
</feature>
<dbReference type="EMBL" id="JAJFAZ020000004">
    <property type="protein sequence ID" value="KAI5333997.1"/>
    <property type="molecule type" value="Genomic_DNA"/>
</dbReference>
<accession>A0AAD4Z556</accession>